<dbReference type="eggNOG" id="COG0429">
    <property type="taxonomic scope" value="Bacteria"/>
</dbReference>
<dbReference type="PATRIC" id="fig|1255043.3.peg.1194"/>
<dbReference type="OrthoDB" id="332676at2"/>
<evidence type="ECO:0000313" key="6">
    <source>
        <dbReference type="EMBL" id="AGA32856.1"/>
    </source>
</evidence>
<dbReference type="PROSITE" id="PS01133">
    <property type="entry name" value="UPF0017"/>
    <property type="match status" value="1"/>
</dbReference>
<evidence type="ECO:0000256" key="3">
    <source>
        <dbReference type="ARBA" id="ARBA00022801"/>
    </source>
</evidence>
<dbReference type="InterPro" id="IPR000073">
    <property type="entry name" value="AB_hydrolase_1"/>
</dbReference>
<dbReference type="GO" id="GO:0034338">
    <property type="term" value="F:short-chain carboxylesterase activity"/>
    <property type="evidence" value="ECO:0007669"/>
    <property type="project" value="TreeGrafter"/>
</dbReference>
<feature type="domain" description="AB hydrolase-1" evidence="5">
    <location>
        <begin position="62"/>
        <end position="301"/>
    </location>
</feature>
<evidence type="ECO:0000313" key="7">
    <source>
        <dbReference type="Proteomes" id="UP000010809"/>
    </source>
</evidence>
<keyword evidence="3 6" id="KW-0378">Hydrolase</keyword>
<comment type="similarity">
    <text evidence="1">Belongs to the AB hydrolase superfamily. AB hydrolase 4 family.</text>
</comment>
<feature type="active site" description="Charge relay system" evidence="4">
    <location>
        <position position="267"/>
    </location>
</feature>
<dbReference type="RefSeq" id="WP_015257993.1">
    <property type="nucleotide sequence ID" value="NC_019902.2"/>
</dbReference>
<dbReference type="AlphaFoldDB" id="L0DWW7"/>
<keyword evidence="2" id="KW-0719">Serine esterase</keyword>
<dbReference type="KEGG" id="tni:TVNIR_1181"/>
<dbReference type="InterPro" id="IPR050960">
    <property type="entry name" value="AB_hydrolase_4_sf"/>
</dbReference>
<keyword evidence="7" id="KW-1185">Reference proteome</keyword>
<proteinExistence type="inferred from homology"/>
<dbReference type="InterPro" id="IPR029058">
    <property type="entry name" value="AB_hydrolase_fold"/>
</dbReference>
<dbReference type="PIRSF" id="PIRSF005211">
    <property type="entry name" value="Ab_hydro_YheT"/>
    <property type="match status" value="1"/>
</dbReference>
<organism evidence="6 7">
    <name type="scientific">Thioalkalivibrio nitratireducens (strain DSM 14787 / UNIQEM 213 / ALEN2)</name>
    <dbReference type="NCBI Taxonomy" id="1255043"/>
    <lineage>
        <taxon>Bacteria</taxon>
        <taxon>Pseudomonadati</taxon>
        <taxon>Pseudomonadota</taxon>
        <taxon>Gammaproteobacteria</taxon>
        <taxon>Chromatiales</taxon>
        <taxon>Ectothiorhodospiraceae</taxon>
        <taxon>Thioalkalivibrio</taxon>
    </lineage>
</organism>
<evidence type="ECO:0000256" key="1">
    <source>
        <dbReference type="ARBA" id="ARBA00010884"/>
    </source>
</evidence>
<dbReference type="InterPro" id="IPR012020">
    <property type="entry name" value="ABHD4"/>
</dbReference>
<reference evidence="6" key="1">
    <citation type="submission" date="2015-12" db="EMBL/GenBank/DDBJ databases">
        <authorList>
            <person name="Tikhonova T.V."/>
            <person name="Pavlov A.R."/>
            <person name="Beletsky A.V."/>
            <person name="Mardanov A.V."/>
            <person name="Sorokin D.Y."/>
            <person name="Ravin N.V."/>
            <person name="Popov V.O."/>
        </authorList>
    </citation>
    <scope>NUCLEOTIDE SEQUENCE</scope>
    <source>
        <strain evidence="6">DSM 14787</strain>
    </source>
</reference>
<dbReference type="SUPFAM" id="SSF53474">
    <property type="entry name" value="alpha/beta-Hydrolases"/>
    <property type="match status" value="1"/>
</dbReference>
<dbReference type="STRING" id="1255043.TVNIR_1181"/>
<dbReference type="PANTHER" id="PTHR10794">
    <property type="entry name" value="ABHYDROLASE DOMAIN-CONTAINING PROTEIN"/>
    <property type="match status" value="1"/>
</dbReference>
<accession>L0DWW7</accession>
<dbReference type="Proteomes" id="UP000010809">
    <property type="component" value="Chromosome"/>
</dbReference>
<dbReference type="GO" id="GO:0016301">
    <property type="term" value="F:kinase activity"/>
    <property type="evidence" value="ECO:0007669"/>
    <property type="project" value="UniProtKB-KW"/>
</dbReference>
<evidence type="ECO:0000256" key="2">
    <source>
        <dbReference type="ARBA" id="ARBA00022487"/>
    </source>
</evidence>
<evidence type="ECO:0000259" key="5">
    <source>
        <dbReference type="Pfam" id="PF00561"/>
    </source>
</evidence>
<name>L0DWW7_THIND</name>
<dbReference type="InterPro" id="IPR000952">
    <property type="entry name" value="AB_hydrolase_4_CS"/>
</dbReference>
<gene>
    <name evidence="6" type="primary">yheT [H]</name>
    <name evidence="6" type="ordered locus">TVNIR_1181</name>
</gene>
<dbReference type="Gene3D" id="3.40.50.1820">
    <property type="entry name" value="alpha/beta hydrolase"/>
    <property type="match status" value="1"/>
</dbReference>
<feature type="active site" description="Charge relay system" evidence="4">
    <location>
        <position position="142"/>
    </location>
</feature>
<protein>
    <submittedName>
        <fullName evidence="6">Hydrolase, alpha/beta fold family functionally coupled to Phosphoribulokinase</fullName>
    </submittedName>
</protein>
<dbReference type="GO" id="GO:0047372">
    <property type="term" value="F:monoacylglycerol lipase activity"/>
    <property type="evidence" value="ECO:0007669"/>
    <property type="project" value="TreeGrafter"/>
</dbReference>
<dbReference type="HOGENOM" id="CLU_032487_0_0_6"/>
<dbReference type="Pfam" id="PF00561">
    <property type="entry name" value="Abhydrolase_1"/>
    <property type="match status" value="1"/>
</dbReference>
<evidence type="ECO:0000256" key="4">
    <source>
        <dbReference type="PIRSR" id="PIRSR005211-1"/>
    </source>
</evidence>
<dbReference type="EMBL" id="CP003989">
    <property type="protein sequence ID" value="AGA32856.1"/>
    <property type="molecule type" value="Genomic_DNA"/>
</dbReference>
<sequence>MMGQADSERPFRPAWWLPGAHLQTIVPNLLVWGRRPMLRRERVTLPDDDFLSLDWGPDPGGPIVLLLHGLAGSSRSAYAVSLLRALHAHGFWAGVMHFRGAGGEPNRQLRGYHMAEGDDPREVVMQLRRRYPRRAVAAVGVSLGGSALLHALARDGADALLDCAVVVSVPYRLHIAERCLNRGVARLYQRRILEELKRQWRRKCRVLARLDLCAGLDEMRSFRQFDARITAPIHGFANVDDYYDRASSIHVLGEIRVPTLLIHAANDPFMTPDGLPAPEDLSEPVTLECHRRGGHAGFLERTGRRYLARRIPAFLSQHLRETMTGADCQLSREN</sequence>
<feature type="active site" description="Charge relay system" evidence="4">
    <location>
        <position position="295"/>
    </location>
</feature>
<dbReference type="PANTHER" id="PTHR10794:SF94">
    <property type="entry name" value="ESTERASE YHET-RELATED"/>
    <property type="match status" value="1"/>
</dbReference>